<evidence type="ECO:0000313" key="1">
    <source>
        <dbReference type="EMBL" id="GCD18945.1"/>
    </source>
</evidence>
<evidence type="ECO:0000313" key="2">
    <source>
        <dbReference type="Proteomes" id="UP000288246"/>
    </source>
</evidence>
<protein>
    <submittedName>
        <fullName evidence="1">Uncharacterized protein</fullName>
    </submittedName>
</protein>
<name>A0A401UW80_9CELL</name>
<comment type="caution">
    <text evidence="1">The sequence shown here is derived from an EMBL/GenBank/DDBJ whole genome shotgun (WGS) entry which is preliminary data.</text>
</comment>
<dbReference type="OrthoDB" id="9937762at2"/>
<sequence length="92" mass="10565">MAFRFLRDGRLRLPSGVTLDRSPAWLLRAEAERLCDGADLVLHHVYPDTVDITRDRDLVRTLVSRVDSDEHLIYARHYTGDGLSVVTLDEHH</sequence>
<proteinExistence type="predicted"/>
<gene>
    <name evidence="1" type="ORF">CTKZ_05070</name>
</gene>
<dbReference type="EMBL" id="BHYL01000040">
    <property type="protein sequence ID" value="GCD18945.1"/>
    <property type="molecule type" value="Genomic_DNA"/>
</dbReference>
<dbReference type="AlphaFoldDB" id="A0A401UW80"/>
<keyword evidence="2" id="KW-1185">Reference proteome</keyword>
<accession>A0A401UW80</accession>
<reference evidence="1 2" key="1">
    <citation type="submission" date="2018-11" db="EMBL/GenBank/DDBJ databases">
        <title>Draft genome sequence of Cellulomonas takizawaensis strain TKZ-21.</title>
        <authorList>
            <person name="Yamamura H."/>
            <person name="Hayashi T."/>
            <person name="Hamada M."/>
            <person name="Serisawa Y."/>
            <person name="Matsuyama K."/>
            <person name="Nakagawa Y."/>
            <person name="Otoguro M."/>
            <person name="Yanagida F."/>
            <person name="Hayakawa M."/>
        </authorList>
    </citation>
    <scope>NUCLEOTIDE SEQUENCE [LARGE SCALE GENOMIC DNA]</scope>
    <source>
        <strain evidence="1 2">TKZ-21</strain>
    </source>
</reference>
<organism evidence="1 2">
    <name type="scientific">Cellulomonas algicola</name>
    <dbReference type="NCBI Taxonomy" id="2071633"/>
    <lineage>
        <taxon>Bacteria</taxon>
        <taxon>Bacillati</taxon>
        <taxon>Actinomycetota</taxon>
        <taxon>Actinomycetes</taxon>
        <taxon>Micrococcales</taxon>
        <taxon>Cellulomonadaceae</taxon>
        <taxon>Cellulomonas</taxon>
    </lineage>
</organism>
<dbReference type="Proteomes" id="UP000288246">
    <property type="component" value="Unassembled WGS sequence"/>
</dbReference>
<dbReference type="RefSeq" id="WP_124341492.1">
    <property type="nucleotide sequence ID" value="NZ_BHYL01000040.1"/>
</dbReference>